<dbReference type="GO" id="GO:0016887">
    <property type="term" value="F:ATP hydrolysis activity"/>
    <property type="evidence" value="ECO:0007669"/>
    <property type="project" value="InterPro"/>
</dbReference>
<dbReference type="PANTHER" id="PTHR43581">
    <property type="entry name" value="ATP/GTP PHOSPHATASE"/>
    <property type="match status" value="1"/>
</dbReference>
<dbReference type="CDD" id="cd00267">
    <property type="entry name" value="ABC_ATPase"/>
    <property type="match status" value="1"/>
</dbReference>
<dbReference type="InterPro" id="IPR051396">
    <property type="entry name" value="Bact_Antivir_Def_Nuclease"/>
</dbReference>
<feature type="domain" description="ATPase AAA-type core" evidence="1">
    <location>
        <begin position="28"/>
        <end position="379"/>
    </location>
</feature>
<sequence>MRIDSLYIKAFKNLEQITIVFDQTELYTILLGQNATGKSNLLEAIIQIFKYLDLERAHPNRKFDYDIKYELRGNNIHVKNQNTKYEISLNGQIIKTKDFFANKDIYLPKHVFTYYSGISDKLKDNFTEHLKRYYLTIIDPKAIILDITEIRRLFYAENIHSNFVLLAFYSFLEIEAQSKEFLNEILGIEGFHSAMFVLRKPVWSKLKNENFNFWGATGIVKEFLDSLLDLSLAPISNSETVEVSYKSNEKQDRLYLYLSNKEKLQKLAKSWTGRIPFFNALESTYISDLVEDIRVRVKKKNVKKDISYRELSEGEQQLLAVLGLLKFTRDEESLILLDEPDTHLNPLWKWKYLEFLKKVVGNDDHKTQIILTTHDPLVIGSLERNQIRVFSSDKNGKTSVDIPDVDPIGLGVAGILTSELFGLPSILDQPTLDKLNQKRILQVKMKDSGLSDDEMITLKKLEEQLEELGFSRYQRDPLYQKFIEATIRNPELRKPPIDKIGREKQNKIMAELLAEILKEEG</sequence>
<evidence type="ECO:0000313" key="2">
    <source>
        <dbReference type="EMBL" id="TKC04864.1"/>
    </source>
</evidence>
<accession>A0A4U1CD43</accession>
<dbReference type="RefSeq" id="WP_136836687.1">
    <property type="nucleotide sequence ID" value="NZ_SWBQ01000004.1"/>
</dbReference>
<dbReference type="InterPro" id="IPR003959">
    <property type="entry name" value="ATPase_AAA_core"/>
</dbReference>
<evidence type="ECO:0000313" key="3">
    <source>
        <dbReference type="Proteomes" id="UP000307244"/>
    </source>
</evidence>
<dbReference type="Proteomes" id="UP000307244">
    <property type="component" value="Unassembled WGS sequence"/>
</dbReference>
<gene>
    <name evidence="2" type="ORF">FA047_13905</name>
</gene>
<dbReference type="EMBL" id="SWBQ01000004">
    <property type="protein sequence ID" value="TKC04864.1"/>
    <property type="molecule type" value="Genomic_DNA"/>
</dbReference>
<keyword evidence="3" id="KW-1185">Reference proteome</keyword>
<proteinExistence type="predicted"/>
<protein>
    <recommendedName>
        <fullName evidence="1">ATPase AAA-type core domain-containing protein</fullName>
    </recommendedName>
</protein>
<dbReference type="Pfam" id="PF13304">
    <property type="entry name" value="AAA_21"/>
    <property type="match status" value="1"/>
</dbReference>
<dbReference type="Gene3D" id="3.40.50.300">
    <property type="entry name" value="P-loop containing nucleotide triphosphate hydrolases"/>
    <property type="match status" value="1"/>
</dbReference>
<organism evidence="2 3">
    <name type="scientific">Pedobacter frigoris</name>
    <dbReference type="NCBI Taxonomy" id="2571272"/>
    <lineage>
        <taxon>Bacteria</taxon>
        <taxon>Pseudomonadati</taxon>
        <taxon>Bacteroidota</taxon>
        <taxon>Sphingobacteriia</taxon>
        <taxon>Sphingobacteriales</taxon>
        <taxon>Sphingobacteriaceae</taxon>
        <taxon>Pedobacter</taxon>
    </lineage>
</organism>
<dbReference type="PANTHER" id="PTHR43581:SF4">
    <property type="entry name" value="ATP_GTP PHOSPHATASE"/>
    <property type="match status" value="1"/>
</dbReference>
<dbReference type="AlphaFoldDB" id="A0A4U1CD43"/>
<name>A0A4U1CD43_9SPHI</name>
<dbReference type="OrthoDB" id="9815944at2"/>
<evidence type="ECO:0000259" key="1">
    <source>
        <dbReference type="Pfam" id="PF13304"/>
    </source>
</evidence>
<reference evidence="2 3" key="1">
    <citation type="submission" date="2019-04" db="EMBL/GenBank/DDBJ databases">
        <title>Pedobacter sp. RP-3-15 sp. nov., isolated from Arctic soil.</title>
        <authorList>
            <person name="Dahal R.H."/>
            <person name="Kim D.-U."/>
        </authorList>
    </citation>
    <scope>NUCLEOTIDE SEQUENCE [LARGE SCALE GENOMIC DNA]</scope>
    <source>
        <strain evidence="2 3">RP-3-15</strain>
    </source>
</reference>
<dbReference type="SUPFAM" id="SSF52540">
    <property type="entry name" value="P-loop containing nucleoside triphosphate hydrolases"/>
    <property type="match status" value="1"/>
</dbReference>
<dbReference type="InterPro" id="IPR027417">
    <property type="entry name" value="P-loop_NTPase"/>
</dbReference>
<dbReference type="GO" id="GO:0005524">
    <property type="term" value="F:ATP binding"/>
    <property type="evidence" value="ECO:0007669"/>
    <property type="project" value="InterPro"/>
</dbReference>
<comment type="caution">
    <text evidence="2">The sequence shown here is derived from an EMBL/GenBank/DDBJ whole genome shotgun (WGS) entry which is preliminary data.</text>
</comment>